<dbReference type="InterPro" id="IPR032675">
    <property type="entry name" value="LRR_dom_sf"/>
</dbReference>
<dbReference type="EMBL" id="JACBKZ010000003">
    <property type="protein sequence ID" value="KAF5955408.1"/>
    <property type="molecule type" value="Genomic_DNA"/>
</dbReference>
<evidence type="ECO:0000256" key="1">
    <source>
        <dbReference type="ARBA" id="ARBA00022737"/>
    </source>
</evidence>
<dbReference type="Pfam" id="PF23598">
    <property type="entry name" value="LRR_14"/>
    <property type="match status" value="2"/>
</dbReference>
<feature type="domain" description="Disease resistance protein winged helix" evidence="4">
    <location>
        <begin position="1"/>
        <end position="42"/>
    </location>
</feature>
<name>A0A7J7HTQ8_CAMSI</name>
<keyword evidence="2" id="KW-0547">Nucleotide-binding</keyword>
<reference evidence="6 7" key="2">
    <citation type="submission" date="2020-07" db="EMBL/GenBank/DDBJ databases">
        <title>Genome assembly of wild tea tree DASZ reveals pedigree and selection history of tea varieties.</title>
        <authorList>
            <person name="Zhang W."/>
        </authorList>
    </citation>
    <scope>NUCLEOTIDE SEQUENCE [LARGE SCALE GENOMIC DNA]</scope>
    <source>
        <strain evidence="7">cv. G240</strain>
        <tissue evidence="6">Leaf</tissue>
    </source>
</reference>
<dbReference type="Proteomes" id="UP000593564">
    <property type="component" value="Unassembled WGS sequence"/>
</dbReference>
<dbReference type="PANTHER" id="PTHR36766">
    <property type="entry name" value="PLANT BROAD-SPECTRUM MILDEW RESISTANCE PROTEIN RPW8"/>
    <property type="match status" value="1"/>
</dbReference>
<dbReference type="InterPro" id="IPR058922">
    <property type="entry name" value="WHD_DRP"/>
</dbReference>
<evidence type="ECO:0000256" key="2">
    <source>
        <dbReference type="ARBA" id="ARBA00022741"/>
    </source>
</evidence>
<evidence type="ECO:0000313" key="7">
    <source>
        <dbReference type="Proteomes" id="UP000593564"/>
    </source>
</evidence>
<comment type="caution">
    <text evidence="6">The sequence shown here is derived from an EMBL/GenBank/DDBJ whole genome shotgun (WGS) entry which is preliminary data.</text>
</comment>
<keyword evidence="3" id="KW-0611">Plant defense</keyword>
<evidence type="ECO:0000259" key="4">
    <source>
        <dbReference type="Pfam" id="PF23559"/>
    </source>
</evidence>
<proteinExistence type="predicted"/>
<dbReference type="AlphaFoldDB" id="A0A7J7HTQ8"/>
<dbReference type="SUPFAM" id="SSF52058">
    <property type="entry name" value="L domain-like"/>
    <property type="match status" value="1"/>
</dbReference>
<accession>A0A7J7HTQ8</accession>
<dbReference type="GO" id="GO:0006952">
    <property type="term" value="P:defense response"/>
    <property type="evidence" value="ECO:0007669"/>
    <property type="project" value="UniProtKB-KW"/>
</dbReference>
<dbReference type="InterPro" id="IPR055414">
    <property type="entry name" value="LRR_R13L4/SHOC2-like"/>
</dbReference>
<dbReference type="Pfam" id="PF23559">
    <property type="entry name" value="WHD_DRP"/>
    <property type="match status" value="1"/>
</dbReference>
<evidence type="ECO:0000313" key="6">
    <source>
        <dbReference type="EMBL" id="KAF5955408.1"/>
    </source>
</evidence>
<organism evidence="6 7">
    <name type="scientific">Camellia sinensis</name>
    <name type="common">Tea plant</name>
    <name type="synonym">Thea sinensis</name>
    <dbReference type="NCBI Taxonomy" id="4442"/>
    <lineage>
        <taxon>Eukaryota</taxon>
        <taxon>Viridiplantae</taxon>
        <taxon>Streptophyta</taxon>
        <taxon>Embryophyta</taxon>
        <taxon>Tracheophyta</taxon>
        <taxon>Spermatophyta</taxon>
        <taxon>Magnoliopsida</taxon>
        <taxon>eudicotyledons</taxon>
        <taxon>Gunneridae</taxon>
        <taxon>Pentapetalae</taxon>
        <taxon>asterids</taxon>
        <taxon>Ericales</taxon>
        <taxon>Theaceae</taxon>
        <taxon>Camellia</taxon>
    </lineage>
</organism>
<dbReference type="SUPFAM" id="SSF52047">
    <property type="entry name" value="RNI-like"/>
    <property type="match status" value="1"/>
</dbReference>
<sequence length="736" mass="82973">MEDTGNEYFNDLLLMSFFEAVNKYDDSNQTEFTMHNLIHDLAKFVTGNEFLMLDHDDTSVKPAQVHHSSDLSSNIEQTRHATIFCNFWSFRVPEALFAAKKLRTLRFFSPTNDSVKALPNIAAVFKHLRMLDLSGCGIRSLHKSIGVLIYLRYVDLSNTLLETLPNTIQNLCNLQTLDLSGCHSLMNLPNGITRLTNLRHLIIKDCTRLTRTPASIRSLLNLQTLPVFIVGPAFDESLFQLVHLDLRGELKIKHLENVGSIVPVLCLEKKQLHSLGLSWGDDDAKSDHYPSRQPVEGHHTNHNHAETMLNCLKPNNTLRKLILNGYSGVLFPQWMNDIMLPNLTELVLNNCRRCEKLPTLGQLPFLKVLNMQGLDAVLSIGSEFYGVEGKGTAFPSLEQLTLKDFPSLQAWESENSQDALTCLQRLTISACPRLETMPQFPSLQHLELRNCNARILRSAAELNSLSTLIIDSFPELLHLPQGLLQNSPLTSLTISSCQHLSSLPWDLKNLGALKSLTLRWCEELSGLPQQIRNLTSLESLEITECTSLVSLPEEGIRGLHSLRSFSIENCNNLASLPKGIKHLTALEHLTIMYCPNLRYLPDELQHLSALRSLSILSCQVLASLPEGLQYVKTLQNLEICSCPNLMDLPDWVENLISLRSLAITDCQNMKCLPKGLERLNALQHMSIRDCPDLEERCQDRGADWKKIYHVPYIYIGSSASQQATQCCCKHFKLQQS</sequence>
<feature type="domain" description="Disease resistance R13L4/SHOC-2-like LRR" evidence="5">
    <location>
        <begin position="492"/>
        <end position="687"/>
    </location>
</feature>
<protein>
    <submittedName>
        <fullName evidence="6">Uncharacterized protein</fullName>
    </submittedName>
</protein>
<gene>
    <name evidence="6" type="ORF">HYC85_008264</name>
</gene>
<keyword evidence="1" id="KW-0677">Repeat</keyword>
<dbReference type="PANTHER" id="PTHR36766:SF40">
    <property type="entry name" value="DISEASE RESISTANCE PROTEIN RGA3"/>
    <property type="match status" value="1"/>
</dbReference>
<reference evidence="7" key="1">
    <citation type="journal article" date="2020" name="Nat. Commun.">
        <title>Genome assembly of wild tea tree DASZ reveals pedigree and selection history of tea varieties.</title>
        <authorList>
            <person name="Zhang W."/>
            <person name="Zhang Y."/>
            <person name="Qiu H."/>
            <person name="Guo Y."/>
            <person name="Wan H."/>
            <person name="Zhang X."/>
            <person name="Scossa F."/>
            <person name="Alseekh S."/>
            <person name="Zhang Q."/>
            <person name="Wang P."/>
            <person name="Xu L."/>
            <person name="Schmidt M.H."/>
            <person name="Jia X."/>
            <person name="Li D."/>
            <person name="Zhu A."/>
            <person name="Guo F."/>
            <person name="Chen W."/>
            <person name="Ni D."/>
            <person name="Usadel B."/>
            <person name="Fernie A.R."/>
            <person name="Wen W."/>
        </authorList>
    </citation>
    <scope>NUCLEOTIDE SEQUENCE [LARGE SCALE GENOMIC DNA]</scope>
    <source>
        <strain evidence="7">cv. G240</strain>
    </source>
</reference>
<feature type="domain" description="Disease resistance R13L4/SHOC-2-like LRR" evidence="5">
    <location>
        <begin position="102"/>
        <end position="435"/>
    </location>
</feature>
<evidence type="ECO:0000256" key="3">
    <source>
        <dbReference type="ARBA" id="ARBA00022821"/>
    </source>
</evidence>
<keyword evidence="7" id="KW-1185">Reference proteome</keyword>
<evidence type="ECO:0000259" key="5">
    <source>
        <dbReference type="Pfam" id="PF23598"/>
    </source>
</evidence>
<dbReference type="Gene3D" id="3.80.10.10">
    <property type="entry name" value="Ribonuclease Inhibitor"/>
    <property type="match status" value="4"/>
</dbReference>